<feature type="compositionally biased region" description="Polar residues" evidence="1">
    <location>
        <begin position="517"/>
        <end position="529"/>
    </location>
</feature>
<feature type="region of interest" description="Disordered" evidence="1">
    <location>
        <begin position="715"/>
        <end position="765"/>
    </location>
</feature>
<proteinExistence type="predicted"/>
<reference evidence="2" key="1">
    <citation type="journal article" date="2020" name="Stud. Mycol.">
        <title>101 Dothideomycetes genomes: a test case for predicting lifestyles and emergence of pathogens.</title>
        <authorList>
            <person name="Haridas S."/>
            <person name="Albert R."/>
            <person name="Binder M."/>
            <person name="Bloem J."/>
            <person name="Labutti K."/>
            <person name="Salamov A."/>
            <person name="Andreopoulos B."/>
            <person name="Baker S."/>
            <person name="Barry K."/>
            <person name="Bills G."/>
            <person name="Bluhm B."/>
            <person name="Cannon C."/>
            <person name="Castanera R."/>
            <person name="Culley D."/>
            <person name="Daum C."/>
            <person name="Ezra D."/>
            <person name="Gonzalez J."/>
            <person name="Henrissat B."/>
            <person name="Kuo A."/>
            <person name="Liang C."/>
            <person name="Lipzen A."/>
            <person name="Lutzoni F."/>
            <person name="Magnuson J."/>
            <person name="Mondo S."/>
            <person name="Nolan M."/>
            <person name="Ohm R."/>
            <person name="Pangilinan J."/>
            <person name="Park H.-J."/>
            <person name="Ramirez L."/>
            <person name="Alfaro M."/>
            <person name="Sun H."/>
            <person name="Tritt A."/>
            <person name="Yoshinaga Y."/>
            <person name="Zwiers L.-H."/>
            <person name="Turgeon B."/>
            <person name="Goodwin S."/>
            <person name="Spatafora J."/>
            <person name="Crous P."/>
            <person name="Grigoriev I."/>
        </authorList>
    </citation>
    <scope>NUCLEOTIDE SEQUENCE</scope>
    <source>
        <strain evidence="2">ATCC 16933</strain>
    </source>
</reference>
<evidence type="ECO:0000313" key="3">
    <source>
        <dbReference type="Proteomes" id="UP000799766"/>
    </source>
</evidence>
<dbReference type="InterPro" id="IPR027796">
    <property type="entry name" value="OTT_1508_deam-like"/>
</dbReference>
<dbReference type="EMBL" id="MU001709">
    <property type="protein sequence ID" value="KAF2452467.1"/>
    <property type="molecule type" value="Genomic_DNA"/>
</dbReference>
<dbReference type="OrthoDB" id="4851849at2759"/>
<protein>
    <submittedName>
        <fullName evidence="2">Uncharacterized protein</fullName>
    </submittedName>
</protein>
<evidence type="ECO:0000313" key="2">
    <source>
        <dbReference type="EMBL" id="KAF2452467.1"/>
    </source>
</evidence>
<dbReference type="Pfam" id="PF14441">
    <property type="entry name" value="OTT_1508_deam"/>
    <property type="match status" value="1"/>
</dbReference>
<gene>
    <name evidence="2" type="ORF">BDY21DRAFT_172667</name>
</gene>
<feature type="compositionally biased region" description="Low complexity" evidence="1">
    <location>
        <begin position="570"/>
        <end position="584"/>
    </location>
</feature>
<dbReference type="AlphaFoldDB" id="A0A6A6NLX8"/>
<feature type="region of interest" description="Disordered" evidence="1">
    <location>
        <begin position="501"/>
        <end position="668"/>
    </location>
</feature>
<accession>A0A6A6NLX8</accession>
<feature type="compositionally biased region" description="Polar residues" evidence="1">
    <location>
        <begin position="552"/>
        <end position="564"/>
    </location>
</feature>
<feature type="compositionally biased region" description="Polar residues" evidence="1">
    <location>
        <begin position="747"/>
        <end position="765"/>
    </location>
</feature>
<feature type="compositionally biased region" description="Polar residues" evidence="1">
    <location>
        <begin position="601"/>
        <end position="616"/>
    </location>
</feature>
<keyword evidence="3" id="KW-1185">Reference proteome</keyword>
<sequence length="921" mass="100870">MYDDASSLSAGRQPAPSLRALEENIALLGMIRKKISDPHDNPVPQGQQAEDNTTTRVLHFRREQSIATCLCYLAARTPDPDRVLSLAVEESKDGRGLGVAFAVNSGDIKEVKQGVDRMLMVLEDEACNVKRKQNFQRMMVEVVRWNRPRLLSRLKSRHSWITWRPSAYRPSFILKMLEATEILKQAGDQDSFLAGLRNIVVKLEKEAGKLEDMDTATARSEASDPILLSVLELAHQIQKDYQLGWVLDQIPRCEGWEEEAKARILSDIAKLSRFVEAINELLRSARRIPMFKSIEAHPVRLDPRALEASRRPTSASSGGLARSISKSAKVKDNILLLQLGGLTEVPPEKLVGEVESRCTVRKKVHGEMSLLFHYEQVADRSAWMTPRFICSSKKACYLCDAFIRAHGRFHTPATHGNFYPQWKIPDISKLEGVSKGRRRWISNVVRDFNDGLEAKIRALANAKGTQTFQLQHVNESALLGFAPMTPSVQSKLSALIPTASKRSDGGVISDHGRQESTIDGDSNSTTLFQRSEEPEPESSTLMSPVGFREDSNSFVSAKSHGSTQGDRRSSVAPTTVAPTSTAPAMPRVDSAVSLGTKKTRPSSVHTYSGRSGSSDTKYPRRKYTGSTASSSRASTVRQAPAQSEPAPVTVPSERALSYHAPSDRTPSDLRTVGVALGGSDVSGAQSSHLRGLTSTVQSQMTADTANMLAAAVAKDDSEDGDGMHFDGTDNSGSASDIESELSEATEHTSVTMSTGATTKPSRTTSLQAHLASSMYRQEEGGEDVETATQTTVRVAKPHKYKQVVSTVSGHAWILLQIGQAITFVMDMSTPRVQIRTPKLKLALENADVWGVLAERTRTYTRLLVEARVEAAHQMKPSEAVINATAPWKLKLAREGVLYSPGGLVVHDGNEAVRLRIVSFLE</sequence>
<evidence type="ECO:0000256" key="1">
    <source>
        <dbReference type="SAM" id="MobiDB-lite"/>
    </source>
</evidence>
<feature type="compositionally biased region" description="Low complexity" evidence="1">
    <location>
        <begin position="626"/>
        <end position="637"/>
    </location>
</feature>
<organism evidence="2 3">
    <name type="scientific">Lineolata rhizophorae</name>
    <dbReference type="NCBI Taxonomy" id="578093"/>
    <lineage>
        <taxon>Eukaryota</taxon>
        <taxon>Fungi</taxon>
        <taxon>Dikarya</taxon>
        <taxon>Ascomycota</taxon>
        <taxon>Pezizomycotina</taxon>
        <taxon>Dothideomycetes</taxon>
        <taxon>Dothideomycetes incertae sedis</taxon>
        <taxon>Lineolatales</taxon>
        <taxon>Lineolataceae</taxon>
        <taxon>Lineolata</taxon>
    </lineage>
</organism>
<name>A0A6A6NLX8_9PEZI</name>
<dbReference type="Proteomes" id="UP000799766">
    <property type="component" value="Unassembled WGS sequence"/>
</dbReference>